<dbReference type="EMBL" id="JAGIOF010000001">
    <property type="protein sequence ID" value="MBP2387490.1"/>
    <property type="molecule type" value="Genomic_DNA"/>
</dbReference>
<name>A0ABS4XGB5_9MICC</name>
<feature type="transmembrane region" description="Helical" evidence="2">
    <location>
        <begin position="148"/>
        <end position="166"/>
    </location>
</feature>
<evidence type="ECO:0000259" key="3">
    <source>
        <dbReference type="Pfam" id="PF14016"/>
    </source>
</evidence>
<keyword evidence="2" id="KW-0472">Membrane</keyword>
<evidence type="ECO:0000256" key="2">
    <source>
        <dbReference type="SAM" id="Phobius"/>
    </source>
</evidence>
<keyword evidence="2" id="KW-1133">Transmembrane helix</keyword>
<evidence type="ECO:0000256" key="1">
    <source>
        <dbReference type="SAM" id="MobiDB-lite"/>
    </source>
</evidence>
<dbReference type="InterPro" id="IPR025326">
    <property type="entry name" value="DUF4232"/>
</dbReference>
<feature type="transmembrane region" description="Helical" evidence="2">
    <location>
        <begin position="178"/>
        <end position="201"/>
    </location>
</feature>
<evidence type="ECO:0000313" key="4">
    <source>
        <dbReference type="EMBL" id="MBP2387490.1"/>
    </source>
</evidence>
<feature type="region of interest" description="Disordered" evidence="1">
    <location>
        <begin position="209"/>
        <end position="242"/>
    </location>
</feature>
<feature type="domain" description="DUF4232" evidence="3">
    <location>
        <begin position="247"/>
        <end position="377"/>
    </location>
</feature>
<feature type="compositionally biased region" description="Pro residues" evidence="1">
    <location>
        <begin position="218"/>
        <end position="230"/>
    </location>
</feature>
<keyword evidence="2" id="KW-0812">Transmembrane</keyword>
<proteinExistence type="predicted"/>
<dbReference type="Proteomes" id="UP001296993">
    <property type="component" value="Unassembled WGS sequence"/>
</dbReference>
<evidence type="ECO:0000313" key="5">
    <source>
        <dbReference type="Proteomes" id="UP001296993"/>
    </source>
</evidence>
<feature type="region of interest" description="Disordered" evidence="1">
    <location>
        <begin position="381"/>
        <end position="416"/>
    </location>
</feature>
<reference evidence="4 5" key="1">
    <citation type="submission" date="2021-03" db="EMBL/GenBank/DDBJ databases">
        <title>Sequencing the genomes of 1000 actinobacteria strains.</title>
        <authorList>
            <person name="Klenk H.-P."/>
        </authorList>
    </citation>
    <scope>NUCLEOTIDE SEQUENCE [LARGE SCALE GENOMIC DNA]</scope>
    <source>
        <strain evidence="4 5">DSM 15797</strain>
    </source>
</reference>
<protein>
    <recommendedName>
        <fullName evidence="3">DUF4232 domain-containing protein</fullName>
    </recommendedName>
</protein>
<feature type="transmembrane region" description="Helical" evidence="2">
    <location>
        <begin position="12"/>
        <end position="33"/>
    </location>
</feature>
<gene>
    <name evidence="4" type="ORF">JOF47_003001</name>
</gene>
<organism evidence="4 5">
    <name type="scientific">Paeniglutamicibacter kerguelensis</name>
    <dbReference type="NCBI Taxonomy" id="254788"/>
    <lineage>
        <taxon>Bacteria</taxon>
        <taxon>Bacillati</taxon>
        <taxon>Actinomycetota</taxon>
        <taxon>Actinomycetes</taxon>
        <taxon>Micrococcales</taxon>
        <taxon>Micrococcaceae</taxon>
        <taxon>Paeniglutamicibacter</taxon>
    </lineage>
</organism>
<feature type="transmembrane region" description="Helical" evidence="2">
    <location>
        <begin position="65"/>
        <end position="89"/>
    </location>
</feature>
<dbReference type="Pfam" id="PF14016">
    <property type="entry name" value="DUF4232"/>
    <property type="match status" value="1"/>
</dbReference>
<dbReference type="RefSeq" id="WP_209999785.1">
    <property type="nucleotide sequence ID" value="NZ_BAAAJY010000011.1"/>
</dbReference>
<keyword evidence="5" id="KW-1185">Reference proteome</keyword>
<accession>A0ABS4XGB5</accession>
<comment type="caution">
    <text evidence="4">The sequence shown here is derived from an EMBL/GenBank/DDBJ whole genome shotgun (WGS) entry which is preliminary data.</text>
</comment>
<feature type="transmembrane region" description="Helical" evidence="2">
    <location>
        <begin position="101"/>
        <end position="128"/>
    </location>
</feature>
<sequence length="416" mass="43992">MSNYKGLTAGSAWIAGFAGLGWLLSGLLNGWLITRPTFLPVPFVQLLFPETIALATWRTADIWPVFIPVLSTLTLMLFTAGALLFIGPLDALNPAQRRLRFFATWMCVVIASFATTVLSSAGEIIATWPPPRLAWLFQGVESDLLSAGYWGIFWGWVPVLAGAFIAKQRQPGSRQRTSFSVPRLLVAVPAVLAAGALVIAIPQAQRETTAQGAVEPPTVAPPASPEPDPIGSPSVSYATQPAGKNWCDGKDATISLSEPDAATGHRGMGFSLTNNGSKPCVLESYPDVSFDNVDGWVIDVLVVHGGSFMTDDPGITRVMLAPGESAEAFMGWNAMAAAGDTRVGSMLLAPYAGTLRQKATVDLDIIDGGTVSVTAWQKAGKSIDTGSSPAPATSFRRGSGTGPKARPWIKAWPTSH</sequence>